<accession>A0A6P7S7Y8</accession>
<evidence type="ECO:0000313" key="10">
    <source>
        <dbReference type="RefSeq" id="XP_029634295.1"/>
    </source>
</evidence>
<evidence type="ECO:0000256" key="2">
    <source>
        <dbReference type="ARBA" id="ARBA00022723"/>
    </source>
</evidence>
<dbReference type="Proteomes" id="UP000515154">
    <property type="component" value="Linkage group LG3"/>
</dbReference>
<keyword evidence="9" id="KW-1185">Reference proteome</keyword>
<keyword evidence="2" id="KW-0479">Metal-binding</keyword>
<evidence type="ECO:0000259" key="8">
    <source>
        <dbReference type="PROSITE" id="PS00498"/>
    </source>
</evidence>
<keyword evidence="4" id="KW-0186">Copper</keyword>
<feature type="domain" description="Tyrosinase copper-binding" evidence="8">
    <location>
        <begin position="277"/>
        <end position="288"/>
    </location>
</feature>
<name>A0A6P7S7Y8_9MOLL</name>
<feature type="chain" id="PRO_5027685704" evidence="6">
    <location>
        <begin position="18"/>
        <end position="746"/>
    </location>
</feature>
<evidence type="ECO:0000256" key="3">
    <source>
        <dbReference type="ARBA" id="ARBA00022737"/>
    </source>
</evidence>
<evidence type="ECO:0000256" key="1">
    <source>
        <dbReference type="ARBA" id="ARBA00009470"/>
    </source>
</evidence>
<feature type="signal peptide" evidence="6">
    <location>
        <begin position="1"/>
        <end position="17"/>
    </location>
</feature>
<evidence type="ECO:0000313" key="9">
    <source>
        <dbReference type="Proteomes" id="UP000515154"/>
    </source>
</evidence>
<dbReference type="InterPro" id="IPR002227">
    <property type="entry name" value="Tyrosinase_Cu-bd"/>
</dbReference>
<evidence type="ECO:0000259" key="7">
    <source>
        <dbReference type="PROSITE" id="PS00497"/>
    </source>
</evidence>
<dbReference type="SUPFAM" id="SSF48056">
    <property type="entry name" value="Di-copper centre-containing domain"/>
    <property type="match status" value="1"/>
</dbReference>
<comment type="similarity">
    <text evidence="1">Belongs to the tyrosinase family. Hemocyanin subfamily.</text>
</comment>
<dbReference type="AlphaFoldDB" id="A0A6P7S7Y8"/>
<gene>
    <name evidence="10" type="primary">LOC115209860</name>
</gene>
<proteinExistence type="inferred from homology"/>
<feature type="region of interest" description="Disordered" evidence="5">
    <location>
        <begin position="605"/>
        <end position="649"/>
    </location>
</feature>
<keyword evidence="3" id="KW-0677">Repeat</keyword>
<dbReference type="PRINTS" id="PR00092">
    <property type="entry name" value="TYROSINASE"/>
</dbReference>
<dbReference type="GO" id="GO:0046872">
    <property type="term" value="F:metal ion binding"/>
    <property type="evidence" value="ECO:0007669"/>
    <property type="project" value="UniProtKB-KW"/>
</dbReference>
<protein>
    <submittedName>
        <fullName evidence="10">Uncharacterized protein LOC115209860</fullName>
    </submittedName>
</protein>
<dbReference type="InterPro" id="IPR050316">
    <property type="entry name" value="Tyrosinase/Hemocyanin"/>
</dbReference>
<evidence type="ECO:0000256" key="4">
    <source>
        <dbReference type="ARBA" id="ARBA00023008"/>
    </source>
</evidence>
<dbReference type="KEGG" id="osn:115209860"/>
<keyword evidence="6" id="KW-0732">Signal</keyword>
<dbReference type="RefSeq" id="XP_029634295.1">
    <property type="nucleotide sequence ID" value="XM_029778435.2"/>
</dbReference>
<sequence>MRYLILILTLTVTVVCADDFNIIKSFTKCYKNFQNNAFESNKRQEWQKYCLDNNPYVRKRFGGWVNQIPNIHDYNNMGDGPKPIRSKQVRKEYRMLTTKERNDFHHAINLLKQDTRLKPNVYDAIAFLHSGPTVINAHAGPSFLAWHRIYLNMMEEALNTKMPGITIPYWDPTLDSSLDDPRDSIIWTDKFLGNINGIVNCGPFANWSTPAGPLIRNGGFISNLPTNRDIENILSRWRLADITEPNAIIKYNLEFHHNSMHNFIGGHLGQPETSPMDPVFWLIHSYIDLLMNRFNENQKKHNVDPATDYPLNYGLPVYGPDQKIVLKNITIREALKQAQSSNYVPLYDYAILEMPCYENSNFLPSPYLTCHKGRYQTKTRKSAGCNALIPYQNMFCINRKCDLKEWAFIPVEVIYERPFETMKFGNFPIRNGIPDLLTDLYDNNIPQNISSSNSTCRSKKCCGPAGRVSVQASGINYFGNYEEMVIVDRRLAVSSDIAYIGIRRPTTNFSLVFTTVSEQCGRICRPSCLVPGSNPPRYTECIGLLNLTHNDAHFYGNTLAEAYMKVWDYKNQIRPKVRHENIPIVYHCDDSLWPFNNTDYTTTTPSSWTTASTRTRTTTTTTTTTTPTTTTPTTTTPTTTTPTTTTPTTTSWVWRTTTPTTRWEWKTTTSSGDSNIFCKVDNSCVIPSRCSCSYMEKKPCMQLCSRYAICIYGQYFVLNCGSGFRYNHQLKQCVRGYCSHRYLSKI</sequence>
<dbReference type="Pfam" id="PF00264">
    <property type="entry name" value="Tyrosinase"/>
    <property type="match status" value="1"/>
</dbReference>
<organism evidence="9 10">
    <name type="scientific">Octopus sinensis</name>
    <name type="common">East Asian common octopus</name>
    <dbReference type="NCBI Taxonomy" id="2607531"/>
    <lineage>
        <taxon>Eukaryota</taxon>
        <taxon>Metazoa</taxon>
        <taxon>Spiralia</taxon>
        <taxon>Lophotrochozoa</taxon>
        <taxon>Mollusca</taxon>
        <taxon>Cephalopoda</taxon>
        <taxon>Coleoidea</taxon>
        <taxon>Octopodiformes</taxon>
        <taxon>Octopoda</taxon>
        <taxon>Incirrata</taxon>
        <taxon>Octopodidae</taxon>
        <taxon>Octopus</taxon>
    </lineage>
</organism>
<evidence type="ECO:0000256" key="6">
    <source>
        <dbReference type="SAM" id="SignalP"/>
    </source>
</evidence>
<reference evidence="10" key="1">
    <citation type="submission" date="2025-08" db="UniProtKB">
        <authorList>
            <consortium name="RefSeq"/>
        </authorList>
    </citation>
    <scope>IDENTIFICATION</scope>
</reference>
<feature type="domain" description="Tyrosinase copper-binding" evidence="7">
    <location>
        <begin position="138"/>
        <end position="155"/>
    </location>
</feature>
<evidence type="ECO:0000256" key="5">
    <source>
        <dbReference type="SAM" id="MobiDB-lite"/>
    </source>
</evidence>
<dbReference type="PANTHER" id="PTHR11474:SF126">
    <property type="entry name" value="TYROSINASE-LIKE PROTEIN TYR-1-RELATED"/>
    <property type="match status" value="1"/>
</dbReference>
<dbReference type="GO" id="GO:0016491">
    <property type="term" value="F:oxidoreductase activity"/>
    <property type="evidence" value="ECO:0007669"/>
    <property type="project" value="InterPro"/>
</dbReference>
<dbReference type="InterPro" id="IPR008922">
    <property type="entry name" value="Di-copper_centre_dom_sf"/>
</dbReference>
<dbReference type="PANTHER" id="PTHR11474">
    <property type="entry name" value="TYROSINASE FAMILY MEMBER"/>
    <property type="match status" value="1"/>
</dbReference>
<dbReference type="PROSITE" id="PS00497">
    <property type="entry name" value="TYROSINASE_1"/>
    <property type="match status" value="1"/>
</dbReference>
<dbReference type="Gene3D" id="1.10.1280.10">
    <property type="entry name" value="Di-copper center containing domain from catechol oxidase"/>
    <property type="match status" value="1"/>
</dbReference>
<dbReference type="PROSITE" id="PS00498">
    <property type="entry name" value="TYROSINASE_2"/>
    <property type="match status" value="1"/>
</dbReference>